<proteinExistence type="predicted"/>
<dbReference type="Proteomes" id="UP000190675">
    <property type="component" value="Chromosome I"/>
</dbReference>
<dbReference type="PANTHER" id="PTHR43883">
    <property type="entry name" value="SLR0207 PROTEIN"/>
    <property type="match status" value="1"/>
</dbReference>
<dbReference type="Pfam" id="PF13671">
    <property type="entry name" value="AAA_33"/>
    <property type="match status" value="1"/>
</dbReference>
<organism evidence="1 2">
    <name type="scientific">Bradyrhizobium erythrophlei</name>
    <dbReference type="NCBI Taxonomy" id="1437360"/>
    <lineage>
        <taxon>Bacteria</taxon>
        <taxon>Pseudomonadati</taxon>
        <taxon>Pseudomonadota</taxon>
        <taxon>Alphaproteobacteria</taxon>
        <taxon>Hyphomicrobiales</taxon>
        <taxon>Nitrobacteraceae</taxon>
        <taxon>Bradyrhizobium</taxon>
    </lineage>
</organism>
<accession>A0A1M5UTK4</accession>
<dbReference type="PANTHER" id="PTHR43883:SF1">
    <property type="entry name" value="GLUCONOKINASE"/>
    <property type="match status" value="1"/>
</dbReference>
<dbReference type="InterPro" id="IPR011009">
    <property type="entry name" value="Kinase-like_dom_sf"/>
</dbReference>
<gene>
    <name evidence="1" type="ORF">SAMN05444169_8652</name>
</gene>
<dbReference type="SUPFAM" id="SSF52540">
    <property type="entry name" value="P-loop containing nucleoside triphosphate hydrolases"/>
    <property type="match status" value="1"/>
</dbReference>
<dbReference type="SUPFAM" id="SSF56112">
    <property type="entry name" value="Protein kinase-like (PK-like)"/>
    <property type="match status" value="1"/>
</dbReference>
<evidence type="ECO:0000313" key="2">
    <source>
        <dbReference type="Proteomes" id="UP000190675"/>
    </source>
</evidence>
<dbReference type="RefSeq" id="WP_079572114.1">
    <property type="nucleotide sequence ID" value="NZ_LT670818.1"/>
</dbReference>
<dbReference type="EMBL" id="LT670818">
    <property type="protein sequence ID" value="SHH66377.1"/>
    <property type="molecule type" value="Genomic_DNA"/>
</dbReference>
<dbReference type="Gene3D" id="3.40.50.300">
    <property type="entry name" value="P-loop containing nucleotide triphosphate hydrolases"/>
    <property type="match status" value="1"/>
</dbReference>
<dbReference type="AlphaFoldDB" id="A0A1M5UTK4"/>
<dbReference type="InterPro" id="IPR052732">
    <property type="entry name" value="Cell-binding_unc_protein"/>
</dbReference>
<reference evidence="1 2" key="1">
    <citation type="submission" date="2016-11" db="EMBL/GenBank/DDBJ databases">
        <authorList>
            <person name="Jaros S."/>
            <person name="Januszkiewicz K."/>
            <person name="Wedrychowicz H."/>
        </authorList>
    </citation>
    <scope>NUCLEOTIDE SEQUENCE [LARGE SCALE GENOMIC DNA]</scope>
    <source>
        <strain evidence="1 2">GAS242</strain>
    </source>
</reference>
<protein>
    <submittedName>
        <fullName evidence="1">Uncharacterized protein</fullName>
    </submittedName>
</protein>
<sequence>MTNSAPADVRMQEKVFAFLSDPAIRPRVHRIDTHAASVFLWDARALKIKRAIRFPFLDYSTLEKRKAACDEEIRINRRFAPQVYHRVVAITLTRDGSFEIDGTGEPVEYAVEMSRFDESQTIDHLAEAGPLDPGLVDAIAEAIAASHRMAPLAPAERWINSIPGIIEGNSLAFREAACFAAGDIDDLTQASLSAFARIRPLLEQRSRQGYLRRCHGDLHLANIVLIDRKPVLFDAIEFDPVIPSTDVLYDLAFPLMDLIHYGRQTAANALLNRYLALTASENLDGLTALPLFLSLRSAIRARVLLARLGRNSRDDHETMPSARTYFALACRTIAPEPPVLVAVGGLSGTGKSLLARTLAPSVLPQPGAVLLRSDVLRKQLFKVAETDRLPENAYRPEITEQIYEILVQRAAHVLSQGHSAVVDAVFAHEAERNAIRDAARRLHARFVGPFLVTDLATRQSRVGHRQRDASDATPEIAGLQEKYDVGKVDWAVIDASGTPEQTLQLCQKAIAHPPDFAAKTR</sequence>
<dbReference type="InterPro" id="IPR027417">
    <property type="entry name" value="P-loop_NTPase"/>
</dbReference>
<name>A0A1M5UTK4_9BRAD</name>
<evidence type="ECO:0000313" key="1">
    <source>
        <dbReference type="EMBL" id="SHH66377.1"/>
    </source>
</evidence>